<name>A0A0M7BBG4_9RHOB</name>
<dbReference type="PROSITE" id="PS00531">
    <property type="entry name" value="RNASE_T2_2"/>
    <property type="match status" value="1"/>
</dbReference>
<evidence type="ECO:0000256" key="3">
    <source>
        <dbReference type="SAM" id="SignalP"/>
    </source>
</evidence>
<evidence type="ECO:0000313" key="4">
    <source>
        <dbReference type="EMBL" id="CUH38299.1"/>
    </source>
</evidence>
<sequence>MIRLLALLSLFAAPVLAEGERAGAFDYYVLSLSWTPTWCALEGDARASPQCEAGQGHGFTLHGLWPQYENGWPSRCPTSARAATRAQTERMAGIMGSSGLALHQWRKHGTCSGMNAHGYFATSRAAYDSVVRPDVLRGLERAVTLPAEVVEAAFLEANPTMEADGVTVTCRAGRIQEVRICLTRDLEPRTCGADVVRDCTQGDALLAPMR</sequence>
<organism evidence="4 5">
    <name type="scientific">Jannaschia seosinensis</name>
    <dbReference type="NCBI Taxonomy" id="313367"/>
    <lineage>
        <taxon>Bacteria</taxon>
        <taxon>Pseudomonadati</taxon>
        <taxon>Pseudomonadota</taxon>
        <taxon>Alphaproteobacteria</taxon>
        <taxon>Rhodobacterales</taxon>
        <taxon>Roseobacteraceae</taxon>
        <taxon>Jannaschia</taxon>
    </lineage>
</organism>
<dbReference type="GO" id="GO:0016787">
    <property type="term" value="F:hydrolase activity"/>
    <property type="evidence" value="ECO:0007669"/>
    <property type="project" value="UniProtKB-KW"/>
</dbReference>
<keyword evidence="4" id="KW-0378">Hydrolase</keyword>
<keyword evidence="3" id="KW-0732">Signal</keyword>
<evidence type="ECO:0000256" key="2">
    <source>
        <dbReference type="RuleBase" id="RU004328"/>
    </source>
</evidence>
<evidence type="ECO:0000256" key="1">
    <source>
        <dbReference type="ARBA" id="ARBA00007469"/>
    </source>
</evidence>
<dbReference type="InterPro" id="IPR039378">
    <property type="entry name" value="RNase_T2_prok"/>
</dbReference>
<dbReference type="EMBL" id="CYPR01000085">
    <property type="protein sequence ID" value="CUH38299.1"/>
    <property type="molecule type" value="Genomic_DNA"/>
</dbReference>
<dbReference type="InterPro" id="IPR033130">
    <property type="entry name" value="RNase_T2_His_AS_2"/>
</dbReference>
<evidence type="ECO:0000313" key="5">
    <source>
        <dbReference type="Proteomes" id="UP000049455"/>
    </source>
</evidence>
<protein>
    <submittedName>
        <fullName evidence="4">Ribonuclease I</fullName>
        <ecNumber evidence="4">3.1.27.6</ecNumber>
    </submittedName>
</protein>
<dbReference type="GO" id="GO:0006401">
    <property type="term" value="P:RNA catabolic process"/>
    <property type="evidence" value="ECO:0007669"/>
    <property type="project" value="UniProtKB-ARBA"/>
</dbReference>
<dbReference type="Pfam" id="PF00445">
    <property type="entry name" value="Ribonuclease_T2"/>
    <property type="match status" value="1"/>
</dbReference>
<proteinExistence type="inferred from homology"/>
<dbReference type="GO" id="GO:0033897">
    <property type="term" value="F:ribonuclease T2 activity"/>
    <property type="evidence" value="ECO:0007669"/>
    <property type="project" value="InterPro"/>
</dbReference>
<dbReference type="PROSITE" id="PS00530">
    <property type="entry name" value="RNASE_T2_1"/>
    <property type="match status" value="1"/>
</dbReference>
<dbReference type="RefSeq" id="WP_055662978.1">
    <property type="nucleotide sequence ID" value="NZ_CYPR01000085.1"/>
</dbReference>
<dbReference type="STRING" id="313367.JSE7799_01392"/>
<reference evidence="4 5" key="1">
    <citation type="submission" date="2015-09" db="EMBL/GenBank/DDBJ databases">
        <authorList>
            <person name="Jackson K.R."/>
            <person name="Lunt B.L."/>
            <person name="Fisher J.N.B."/>
            <person name="Gardner A.V."/>
            <person name="Bailey M.E."/>
            <person name="Deus L.M."/>
            <person name="Earl A.S."/>
            <person name="Gibby P.D."/>
            <person name="Hartmann K.A."/>
            <person name="Liu J.E."/>
            <person name="Manci A.M."/>
            <person name="Nielsen D.A."/>
            <person name="Solomon M.B."/>
            <person name="Breakwell D.P."/>
            <person name="Burnett S.H."/>
            <person name="Grose J.H."/>
        </authorList>
    </citation>
    <scope>NUCLEOTIDE SEQUENCE [LARGE SCALE GENOMIC DNA]</scope>
    <source>
        <strain evidence="4 5">CECT 7799</strain>
    </source>
</reference>
<dbReference type="PANTHER" id="PTHR11240">
    <property type="entry name" value="RIBONUCLEASE T2"/>
    <property type="match status" value="1"/>
</dbReference>
<dbReference type="Gene3D" id="3.90.730.10">
    <property type="entry name" value="Ribonuclease T2-like"/>
    <property type="match status" value="1"/>
</dbReference>
<comment type="similarity">
    <text evidence="1 2">Belongs to the RNase T2 family.</text>
</comment>
<dbReference type="InterPro" id="IPR036430">
    <property type="entry name" value="RNase_T2-like_sf"/>
</dbReference>
<dbReference type="SUPFAM" id="SSF55895">
    <property type="entry name" value="Ribonuclease Rh-like"/>
    <property type="match status" value="1"/>
</dbReference>
<keyword evidence="5" id="KW-1185">Reference proteome</keyword>
<dbReference type="PANTHER" id="PTHR11240:SF22">
    <property type="entry name" value="RIBONUCLEASE T2"/>
    <property type="match status" value="1"/>
</dbReference>
<feature type="signal peptide" evidence="3">
    <location>
        <begin position="1"/>
        <end position="17"/>
    </location>
</feature>
<dbReference type="EC" id="3.1.27.6" evidence="4"/>
<accession>A0A0M7BBG4</accession>
<dbReference type="InterPro" id="IPR001568">
    <property type="entry name" value="RNase_T2-like"/>
</dbReference>
<feature type="chain" id="PRO_5005810223" evidence="3">
    <location>
        <begin position="18"/>
        <end position="210"/>
    </location>
</feature>
<dbReference type="InterPro" id="IPR018188">
    <property type="entry name" value="RNase_T2_His_AS_1"/>
</dbReference>
<dbReference type="OrthoDB" id="4720638at2"/>
<gene>
    <name evidence="4" type="primary">rna</name>
    <name evidence="4" type="ORF">JSE7799_01392</name>
</gene>
<dbReference type="CDD" id="cd01062">
    <property type="entry name" value="RNase_T2_prok"/>
    <property type="match status" value="1"/>
</dbReference>
<dbReference type="AlphaFoldDB" id="A0A0M7BBG4"/>
<dbReference type="Proteomes" id="UP000049455">
    <property type="component" value="Unassembled WGS sequence"/>
</dbReference>
<dbReference type="GO" id="GO:0003723">
    <property type="term" value="F:RNA binding"/>
    <property type="evidence" value="ECO:0007669"/>
    <property type="project" value="InterPro"/>
</dbReference>